<dbReference type="InterPro" id="IPR018490">
    <property type="entry name" value="cNMP-bd_dom_sf"/>
</dbReference>
<dbReference type="CDD" id="cd00038">
    <property type="entry name" value="CAP_ED"/>
    <property type="match status" value="1"/>
</dbReference>
<dbReference type="PANTHER" id="PTHR24567">
    <property type="entry name" value="CRP FAMILY TRANSCRIPTIONAL REGULATORY PROTEIN"/>
    <property type="match status" value="1"/>
</dbReference>
<evidence type="ECO:0000313" key="4">
    <source>
        <dbReference type="Proteomes" id="UP000199412"/>
    </source>
</evidence>
<accession>A0A1G7GDH7</accession>
<keyword evidence="4" id="KW-1185">Reference proteome</keyword>
<reference evidence="3 4" key="1">
    <citation type="submission" date="2016-10" db="EMBL/GenBank/DDBJ databases">
        <authorList>
            <person name="de Groot N.N."/>
        </authorList>
    </citation>
    <scope>NUCLEOTIDE SEQUENCE [LARGE SCALE GENOMIC DNA]</scope>
    <source>
        <strain evidence="3 4">ATCC 700224</strain>
    </source>
</reference>
<evidence type="ECO:0000259" key="2">
    <source>
        <dbReference type="PROSITE" id="PS50042"/>
    </source>
</evidence>
<dbReference type="InterPro" id="IPR014710">
    <property type="entry name" value="RmlC-like_jellyroll"/>
</dbReference>
<dbReference type="InterPro" id="IPR000595">
    <property type="entry name" value="cNMP-bd_dom"/>
</dbReference>
<dbReference type="Proteomes" id="UP000199412">
    <property type="component" value="Unassembled WGS sequence"/>
</dbReference>
<evidence type="ECO:0000313" key="3">
    <source>
        <dbReference type="EMBL" id="SDE86208.1"/>
    </source>
</evidence>
<dbReference type="EMBL" id="FNAP01000014">
    <property type="protein sequence ID" value="SDE86208.1"/>
    <property type="molecule type" value="Genomic_DNA"/>
</dbReference>
<dbReference type="RefSeq" id="WP_176793791.1">
    <property type="nucleotide sequence ID" value="NZ_FNAP01000014.1"/>
</dbReference>
<dbReference type="Gene3D" id="2.60.120.10">
    <property type="entry name" value="Jelly Rolls"/>
    <property type="match status" value="1"/>
</dbReference>
<gene>
    <name evidence="3" type="ORF">SAMN05421720_11450</name>
</gene>
<feature type="compositionally biased region" description="Basic and acidic residues" evidence="1">
    <location>
        <begin position="8"/>
        <end position="23"/>
    </location>
</feature>
<dbReference type="InterPro" id="IPR018488">
    <property type="entry name" value="cNMP-bd_CS"/>
</dbReference>
<dbReference type="SMART" id="SM00100">
    <property type="entry name" value="cNMP"/>
    <property type="match status" value="1"/>
</dbReference>
<keyword evidence="3" id="KW-0808">Transferase</keyword>
<feature type="region of interest" description="Disordered" evidence="1">
    <location>
        <begin position="1"/>
        <end position="23"/>
    </location>
</feature>
<dbReference type="AlphaFoldDB" id="A0A1G7GDH7"/>
<protein>
    <submittedName>
        <fullName evidence="3">cAMP-binding domain of CRP or a regulatory subunit of cAMP-dependent protein kinases</fullName>
    </submittedName>
</protein>
<dbReference type="PROSITE" id="PS00889">
    <property type="entry name" value="CNMP_BINDING_2"/>
    <property type="match status" value="1"/>
</dbReference>
<feature type="domain" description="Cyclic nucleotide-binding" evidence="2">
    <location>
        <begin position="33"/>
        <end position="120"/>
    </location>
</feature>
<dbReference type="PROSITE" id="PS50042">
    <property type="entry name" value="CNMP_BINDING_3"/>
    <property type="match status" value="1"/>
</dbReference>
<sequence>MTDTTSKAGKEYLDPRKELDESGRPRLRSRELFYSGRVIFEEGDQGQHAYYIEKGRVEISVRAGSHRVVVSELGSGEVFGEMALLSNQRRAATVKAMEDTTVTVISQNELQKKLGKIEDVVIRSLIFLLIDRLKKANKGQAQQYTRLADFQDRMMGIHHRIDKEFDEKQREAMREEIAPLLGQLEAVLDKYAQRKQKA</sequence>
<keyword evidence="3" id="KW-0418">Kinase</keyword>
<dbReference type="GO" id="GO:0003700">
    <property type="term" value="F:DNA-binding transcription factor activity"/>
    <property type="evidence" value="ECO:0007669"/>
    <property type="project" value="TreeGrafter"/>
</dbReference>
<dbReference type="Pfam" id="PF00027">
    <property type="entry name" value="cNMP_binding"/>
    <property type="match status" value="1"/>
</dbReference>
<dbReference type="InterPro" id="IPR050397">
    <property type="entry name" value="Env_Response_Regulators"/>
</dbReference>
<organism evidence="3 4">
    <name type="scientific">Rhodospira trueperi</name>
    <dbReference type="NCBI Taxonomy" id="69960"/>
    <lineage>
        <taxon>Bacteria</taxon>
        <taxon>Pseudomonadati</taxon>
        <taxon>Pseudomonadota</taxon>
        <taxon>Alphaproteobacteria</taxon>
        <taxon>Rhodospirillales</taxon>
        <taxon>Rhodospirillaceae</taxon>
        <taxon>Rhodospira</taxon>
    </lineage>
</organism>
<proteinExistence type="predicted"/>
<dbReference type="PRINTS" id="PR00103">
    <property type="entry name" value="CAMPKINASE"/>
</dbReference>
<dbReference type="STRING" id="69960.SAMN05421720_11450"/>
<dbReference type="SUPFAM" id="SSF51206">
    <property type="entry name" value="cAMP-binding domain-like"/>
    <property type="match status" value="1"/>
</dbReference>
<name>A0A1G7GDH7_9PROT</name>
<evidence type="ECO:0000256" key="1">
    <source>
        <dbReference type="SAM" id="MobiDB-lite"/>
    </source>
</evidence>
<dbReference type="PANTHER" id="PTHR24567:SF74">
    <property type="entry name" value="HTH-TYPE TRANSCRIPTIONAL REGULATOR ARCR"/>
    <property type="match status" value="1"/>
</dbReference>
<dbReference type="GO" id="GO:0016301">
    <property type="term" value="F:kinase activity"/>
    <property type="evidence" value="ECO:0007669"/>
    <property type="project" value="UniProtKB-KW"/>
</dbReference>
<dbReference type="GO" id="GO:0005829">
    <property type="term" value="C:cytosol"/>
    <property type="evidence" value="ECO:0007669"/>
    <property type="project" value="TreeGrafter"/>
</dbReference>